<organism evidence="1 2">
    <name type="scientific">Streptomyces acidiscabies</name>
    <dbReference type="NCBI Taxonomy" id="42234"/>
    <lineage>
        <taxon>Bacteria</taxon>
        <taxon>Bacillati</taxon>
        <taxon>Actinomycetota</taxon>
        <taxon>Actinomycetes</taxon>
        <taxon>Kitasatosporales</taxon>
        <taxon>Streptomycetaceae</taxon>
        <taxon>Streptomyces</taxon>
    </lineage>
</organism>
<accession>A0ABU4LWR2</accession>
<dbReference type="Pfam" id="PF19761">
    <property type="entry name" value="DUF6248"/>
    <property type="match status" value="1"/>
</dbReference>
<keyword evidence="2" id="KW-1185">Reference proteome</keyword>
<evidence type="ECO:0000313" key="1">
    <source>
        <dbReference type="EMBL" id="MDX3019907.1"/>
    </source>
</evidence>
<reference evidence="1 2" key="1">
    <citation type="journal article" date="2023" name="Microb. Genom.">
        <title>Mesoterricola silvestris gen. nov., sp. nov., Mesoterricola sediminis sp. nov., Geothrix oryzae sp. nov., Geothrix edaphica sp. nov., Geothrix rubra sp. nov., and Geothrix limicola sp. nov., six novel members of Acidobacteriota isolated from soils.</title>
        <authorList>
            <person name="Weisberg A.J."/>
            <person name="Pearce E."/>
            <person name="Kramer C.G."/>
            <person name="Chang J.H."/>
            <person name="Clarke C.R."/>
        </authorList>
    </citation>
    <scope>NUCLEOTIDE SEQUENCE [LARGE SCALE GENOMIC DNA]</scope>
    <source>
        <strain evidence="1 2">NB05-1H</strain>
    </source>
</reference>
<proteinExistence type="predicted"/>
<name>A0ABU4LWR2_9ACTN</name>
<comment type="caution">
    <text evidence="1">The sequence shown here is derived from an EMBL/GenBank/DDBJ whole genome shotgun (WGS) entry which is preliminary data.</text>
</comment>
<protein>
    <submittedName>
        <fullName evidence="1">DUF6248 family natural product biosynthesis protein</fullName>
    </submittedName>
</protein>
<dbReference type="InterPro" id="IPR046215">
    <property type="entry name" value="DUF6248"/>
</dbReference>
<gene>
    <name evidence="1" type="ORF">PV666_18695</name>
</gene>
<dbReference type="Proteomes" id="UP001272987">
    <property type="component" value="Unassembled WGS sequence"/>
</dbReference>
<evidence type="ECO:0000313" key="2">
    <source>
        <dbReference type="Proteomes" id="UP001272987"/>
    </source>
</evidence>
<dbReference type="EMBL" id="JARAWP010000010">
    <property type="protein sequence ID" value="MDX3019907.1"/>
    <property type="molecule type" value="Genomic_DNA"/>
</dbReference>
<sequence length="145" mass="16286">MTPDQAAWVRDHAWPSGLIRTEYRHEQVCSCEWPCECEKGNCNYCLTPDNVPAEDIAVAFVYGSRYTAWTFYEGGLQHRQSLASVLYLPTQRPCRLLCRCTHEGRRREPITTAPEQSVPAVHAPAVRRARPVPVGQLGLFEGASA</sequence>
<dbReference type="RefSeq" id="WP_319166518.1">
    <property type="nucleotide sequence ID" value="NZ_JARAWP010000010.1"/>
</dbReference>